<dbReference type="AlphaFoldDB" id="A0A1F5MHF5"/>
<evidence type="ECO:0000313" key="1">
    <source>
        <dbReference type="EMBL" id="OGE64769.1"/>
    </source>
</evidence>
<dbReference type="Proteomes" id="UP000178859">
    <property type="component" value="Unassembled WGS sequence"/>
</dbReference>
<organism evidence="1 2">
    <name type="scientific">Candidatus Daviesbacteria bacterium RIFCSPLOWO2_02_FULL_36_7</name>
    <dbReference type="NCBI Taxonomy" id="1797792"/>
    <lineage>
        <taxon>Bacteria</taxon>
        <taxon>Candidatus Daviesiibacteriota</taxon>
    </lineage>
</organism>
<proteinExistence type="predicted"/>
<reference evidence="1 2" key="1">
    <citation type="journal article" date="2016" name="Nat. Commun.">
        <title>Thousands of microbial genomes shed light on interconnected biogeochemical processes in an aquifer system.</title>
        <authorList>
            <person name="Anantharaman K."/>
            <person name="Brown C.T."/>
            <person name="Hug L.A."/>
            <person name="Sharon I."/>
            <person name="Castelle C.J."/>
            <person name="Probst A.J."/>
            <person name="Thomas B.C."/>
            <person name="Singh A."/>
            <person name="Wilkins M.J."/>
            <person name="Karaoz U."/>
            <person name="Brodie E.L."/>
            <person name="Williams K.H."/>
            <person name="Hubbard S.S."/>
            <person name="Banfield J.F."/>
        </authorList>
    </citation>
    <scope>NUCLEOTIDE SEQUENCE [LARGE SCALE GENOMIC DNA]</scope>
</reference>
<name>A0A1F5MHF5_9BACT</name>
<dbReference type="InterPro" id="IPR003795">
    <property type="entry name" value="DUF192"/>
</dbReference>
<gene>
    <name evidence="1" type="ORF">A3I48_00120</name>
</gene>
<dbReference type="Pfam" id="PF02643">
    <property type="entry name" value="DUF192"/>
    <property type="match status" value="1"/>
</dbReference>
<sequence length="161" mass="17706">MKKFAFQSILLLIAIAAGFFLFRSGERLSNLPFVPQAPVYKQLLIASTKLKVEIADTQSKRSKGLGGRQSLATEAGMLFIFDNTGKHPFWMKGLTFPLDFVWIKGDKVVDISPNVAPPTPGQQDASLPIYQSKEDVDKVLEINAGTIQGLDIKVGDIIKIE</sequence>
<dbReference type="EMBL" id="MFDT01000041">
    <property type="protein sequence ID" value="OGE64769.1"/>
    <property type="molecule type" value="Genomic_DNA"/>
</dbReference>
<protein>
    <recommendedName>
        <fullName evidence="3">DUF192 domain-containing protein</fullName>
    </recommendedName>
</protein>
<evidence type="ECO:0000313" key="2">
    <source>
        <dbReference type="Proteomes" id="UP000178859"/>
    </source>
</evidence>
<dbReference type="InterPro" id="IPR038695">
    <property type="entry name" value="Saro_0823-like_sf"/>
</dbReference>
<accession>A0A1F5MHF5</accession>
<comment type="caution">
    <text evidence="1">The sequence shown here is derived from an EMBL/GenBank/DDBJ whole genome shotgun (WGS) entry which is preliminary data.</text>
</comment>
<dbReference type="PANTHER" id="PTHR37953">
    <property type="entry name" value="UPF0127 PROTEIN MJ1496"/>
    <property type="match status" value="1"/>
</dbReference>
<evidence type="ECO:0008006" key="3">
    <source>
        <dbReference type="Google" id="ProtNLM"/>
    </source>
</evidence>
<dbReference type="Gene3D" id="2.60.120.1140">
    <property type="entry name" value="Protein of unknown function DUF192"/>
    <property type="match status" value="1"/>
</dbReference>
<dbReference type="PANTHER" id="PTHR37953:SF1">
    <property type="entry name" value="UPF0127 PROTEIN MJ1496"/>
    <property type="match status" value="1"/>
</dbReference>